<dbReference type="SUPFAM" id="SSF159594">
    <property type="entry name" value="XCC0632-like"/>
    <property type="match status" value="1"/>
</dbReference>
<protein>
    <submittedName>
        <fullName evidence="2">Membrane integrity-associated transporter subunit PqiC</fullName>
    </submittedName>
</protein>
<evidence type="ECO:0000313" key="3">
    <source>
        <dbReference type="Proteomes" id="UP001597295"/>
    </source>
</evidence>
<evidence type="ECO:0000259" key="1">
    <source>
        <dbReference type="Pfam" id="PF03886"/>
    </source>
</evidence>
<dbReference type="Pfam" id="PF03886">
    <property type="entry name" value="ABC_trans_aux"/>
    <property type="match status" value="1"/>
</dbReference>
<proteinExistence type="predicted"/>
<sequence>MIRPLILASALLALSACEVLKNQQLGAPTLYVLKAEAAAGVAPPVIAILRPAAIVVSPTALPEFLDRAEFVERDGANQLKPVDGHRWGERLGVGVTRVVAENLQLLLPRDLVTPAPGRGRQSFDYEVGVDIARFALNEGGRAEVTGRWTVLDAESGKVLASQQFAERRPAGAGYDGQVSAMNANMAAVATLIAQAITALPLRTID</sequence>
<keyword evidence="3" id="KW-1185">Reference proteome</keyword>
<gene>
    <name evidence="2" type="ORF">ACFSM5_15990</name>
</gene>
<dbReference type="RefSeq" id="WP_379877486.1">
    <property type="nucleotide sequence ID" value="NZ_JBHUIP010000013.1"/>
</dbReference>
<dbReference type="Proteomes" id="UP001597295">
    <property type="component" value="Unassembled WGS sequence"/>
</dbReference>
<organism evidence="2 3">
    <name type="scientific">Lacibacterium aquatile</name>
    <dbReference type="NCBI Taxonomy" id="1168082"/>
    <lineage>
        <taxon>Bacteria</taxon>
        <taxon>Pseudomonadati</taxon>
        <taxon>Pseudomonadota</taxon>
        <taxon>Alphaproteobacteria</taxon>
        <taxon>Rhodospirillales</taxon>
        <taxon>Rhodospirillaceae</taxon>
    </lineage>
</organism>
<reference evidence="3" key="1">
    <citation type="journal article" date="2019" name="Int. J. Syst. Evol. Microbiol.">
        <title>The Global Catalogue of Microorganisms (GCM) 10K type strain sequencing project: providing services to taxonomists for standard genome sequencing and annotation.</title>
        <authorList>
            <consortium name="The Broad Institute Genomics Platform"/>
            <consortium name="The Broad Institute Genome Sequencing Center for Infectious Disease"/>
            <person name="Wu L."/>
            <person name="Ma J."/>
        </authorList>
    </citation>
    <scope>NUCLEOTIDE SEQUENCE [LARGE SCALE GENOMIC DNA]</scope>
    <source>
        <strain evidence="3">CGMCC 1.19062</strain>
    </source>
</reference>
<feature type="domain" description="ABC-type transport auxiliary lipoprotein component" evidence="1">
    <location>
        <begin position="31"/>
        <end position="193"/>
    </location>
</feature>
<dbReference type="InterPro" id="IPR005586">
    <property type="entry name" value="ABC_trans_aux"/>
</dbReference>
<dbReference type="PROSITE" id="PS51257">
    <property type="entry name" value="PROKAR_LIPOPROTEIN"/>
    <property type="match status" value="1"/>
</dbReference>
<comment type="caution">
    <text evidence="2">The sequence shown here is derived from an EMBL/GenBank/DDBJ whole genome shotgun (WGS) entry which is preliminary data.</text>
</comment>
<dbReference type="Gene3D" id="3.40.50.10610">
    <property type="entry name" value="ABC-type transport auxiliary lipoprotein component"/>
    <property type="match status" value="1"/>
</dbReference>
<accession>A0ABW5DV72</accession>
<evidence type="ECO:0000313" key="2">
    <source>
        <dbReference type="EMBL" id="MFD2264405.1"/>
    </source>
</evidence>
<name>A0ABW5DV72_9PROT</name>
<dbReference type="EMBL" id="JBHUIP010000013">
    <property type="protein sequence ID" value="MFD2264405.1"/>
    <property type="molecule type" value="Genomic_DNA"/>
</dbReference>